<evidence type="ECO:0000256" key="6">
    <source>
        <dbReference type="SAM" id="Phobius"/>
    </source>
</evidence>
<dbReference type="SUPFAM" id="SSF103473">
    <property type="entry name" value="MFS general substrate transporter"/>
    <property type="match status" value="1"/>
</dbReference>
<dbReference type="Pfam" id="PF07690">
    <property type="entry name" value="MFS_1"/>
    <property type="match status" value="1"/>
</dbReference>
<feature type="transmembrane region" description="Helical" evidence="6">
    <location>
        <begin position="172"/>
        <end position="192"/>
    </location>
</feature>
<dbReference type="PANTHER" id="PTHR23501">
    <property type="entry name" value="MAJOR FACILITATOR SUPERFAMILY"/>
    <property type="match status" value="1"/>
</dbReference>
<feature type="domain" description="Major facilitator superfamily (MFS) profile" evidence="7">
    <location>
        <begin position="19"/>
        <end position="481"/>
    </location>
</feature>
<feature type="transmembrane region" description="Helical" evidence="6">
    <location>
        <begin position="12"/>
        <end position="36"/>
    </location>
</feature>
<proteinExistence type="predicted"/>
<feature type="transmembrane region" description="Helical" evidence="6">
    <location>
        <begin position="307"/>
        <end position="332"/>
    </location>
</feature>
<organism evidence="8 9">
    <name type="scientific">Mesorhizobium opportunistum (strain LMG 24607 / HAMBI 3007 / WSM2075)</name>
    <dbReference type="NCBI Taxonomy" id="536019"/>
    <lineage>
        <taxon>Bacteria</taxon>
        <taxon>Pseudomonadati</taxon>
        <taxon>Pseudomonadota</taxon>
        <taxon>Alphaproteobacteria</taxon>
        <taxon>Hyphomicrobiales</taxon>
        <taxon>Phyllobacteriaceae</taxon>
        <taxon>Mesorhizobium</taxon>
    </lineage>
</organism>
<feature type="transmembrane region" description="Helical" evidence="6">
    <location>
        <begin position="404"/>
        <end position="426"/>
    </location>
</feature>
<dbReference type="Gene3D" id="1.20.1250.20">
    <property type="entry name" value="MFS general substrate transporter like domains"/>
    <property type="match status" value="1"/>
</dbReference>
<feature type="transmembrane region" description="Helical" evidence="6">
    <location>
        <begin position="236"/>
        <end position="253"/>
    </location>
</feature>
<feature type="transmembrane region" description="Helical" evidence="6">
    <location>
        <begin position="56"/>
        <end position="77"/>
    </location>
</feature>
<feature type="transmembrane region" description="Helical" evidence="6">
    <location>
        <begin position="145"/>
        <end position="166"/>
    </location>
</feature>
<comment type="subcellular location">
    <subcellularLocation>
        <location evidence="1">Endomembrane system</location>
        <topology evidence="1">Multi-pass membrane protein</topology>
    </subcellularLocation>
</comment>
<dbReference type="InterPro" id="IPR011701">
    <property type="entry name" value="MFS"/>
</dbReference>
<dbReference type="PANTHER" id="PTHR23501:SF191">
    <property type="entry name" value="VACUOLAR BASIC AMINO ACID TRANSPORTER 4"/>
    <property type="match status" value="1"/>
</dbReference>
<reference evidence="8 9" key="1">
    <citation type="submission" date="2010-10" db="EMBL/GenBank/DDBJ databases">
        <title>Complete sequence of Mesorhizobium opportunistum WSM2075.</title>
        <authorList>
            <consortium name="US DOE Joint Genome Institute"/>
            <person name="Lucas S."/>
            <person name="Copeland A."/>
            <person name="Lapidus A."/>
            <person name="Cheng J.-F."/>
            <person name="Bruce D."/>
            <person name="Goodwin L."/>
            <person name="Pitluck S."/>
            <person name="Chertkov O."/>
            <person name="Misra M."/>
            <person name="Detter J.C."/>
            <person name="Han C."/>
            <person name="Tapia R."/>
            <person name="Land M."/>
            <person name="Hauser L."/>
            <person name="Kyrpides N."/>
            <person name="Ovchinnikova G."/>
            <person name="Mavrommatis K.M."/>
            <person name="Tiwari R.P."/>
            <person name="Howieson J.G."/>
            <person name="O'Hara G.W."/>
            <person name="Nandasena K.G."/>
            <person name="Woyke T."/>
        </authorList>
    </citation>
    <scope>NUCLEOTIDE SEQUENCE [LARGE SCALE GENOMIC DNA]</scope>
    <source>
        <strain evidence="9">LMG 24607 / HAMBI 3007 / WSM2075</strain>
    </source>
</reference>
<name>F7YB09_MESOW</name>
<dbReference type="HOGENOM" id="CLU_000960_28_0_5"/>
<evidence type="ECO:0000313" key="9">
    <source>
        <dbReference type="Proteomes" id="UP000001623"/>
    </source>
</evidence>
<keyword evidence="3 6" id="KW-0812">Transmembrane</keyword>
<dbReference type="GO" id="GO:0022857">
    <property type="term" value="F:transmembrane transporter activity"/>
    <property type="evidence" value="ECO:0007669"/>
    <property type="project" value="InterPro"/>
</dbReference>
<dbReference type="InterPro" id="IPR036259">
    <property type="entry name" value="MFS_trans_sf"/>
</dbReference>
<dbReference type="Proteomes" id="UP000001623">
    <property type="component" value="Chromosome"/>
</dbReference>
<dbReference type="eggNOG" id="COG0477">
    <property type="taxonomic scope" value="Bacteria"/>
</dbReference>
<dbReference type="Gene3D" id="1.20.1720.10">
    <property type="entry name" value="Multidrug resistance protein D"/>
    <property type="match status" value="1"/>
</dbReference>
<keyword evidence="5 6" id="KW-0472">Membrane</keyword>
<evidence type="ECO:0000259" key="7">
    <source>
        <dbReference type="PROSITE" id="PS50850"/>
    </source>
</evidence>
<dbReference type="RefSeq" id="WP_013896622.1">
    <property type="nucleotide sequence ID" value="NC_015675.1"/>
</dbReference>
<feature type="transmembrane region" description="Helical" evidence="6">
    <location>
        <begin position="115"/>
        <end position="133"/>
    </location>
</feature>
<evidence type="ECO:0000256" key="3">
    <source>
        <dbReference type="ARBA" id="ARBA00022692"/>
    </source>
</evidence>
<evidence type="ECO:0000313" key="8">
    <source>
        <dbReference type="EMBL" id="AEH89985.1"/>
    </source>
</evidence>
<dbReference type="KEGG" id="mop:Mesop_5574"/>
<evidence type="ECO:0000256" key="1">
    <source>
        <dbReference type="ARBA" id="ARBA00004127"/>
    </source>
</evidence>
<feature type="transmembrane region" description="Helical" evidence="6">
    <location>
        <begin position="369"/>
        <end position="392"/>
    </location>
</feature>
<feature type="transmembrane region" description="Helical" evidence="6">
    <location>
        <begin position="204"/>
        <end position="224"/>
    </location>
</feature>
<gene>
    <name evidence="8" type="ordered locus">Mesop_5574</name>
</gene>
<dbReference type="PROSITE" id="PS50850">
    <property type="entry name" value="MFS"/>
    <property type="match status" value="1"/>
</dbReference>
<feature type="transmembrane region" description="Helical" evidence="6">
    <location>
        <begin position="274"/>
        <end position="295"/>
    </location>
</feature>
<feature type="transmembrane region" description="Helical" evidence="6">
    <location>
        <begin position="89"/>
        <end position="109"/>
    </location>
</feature>
<sequence>MHRTRAFRHPDTLPWAWLVATGVVLAAFMDAVASNALSIGRIDMLGDIYATPDELAMVDIAFIAAKLTAFLVAPLFVTAARPTACLRAGVVMLLLGCAAMTLSVDLIWICVFRVVEGLAGGTILVAGQTLLFFRFPSRHQPTVQAVFAVGAVMAPTTITPALQGWLVDHFSWDWIFLANVPLGIAALVLLAADGNRTYWRATTLPVVEVIVLGISTALLTYVLLQGSRFNWSDDMGITGLSTIGVAAAGLVVVREARFRSGSLQAVAPFADPDFRFGFLVSLVAGFALSGSTYLIPAFALNVLDFTATAAGVLLLPSGAMLALGLLFSGLLIEKAGVHPIALVPFGVLFFSGAMWLLSGSTSGSGTPDLTPALLLRGSGLGLLFVALTLVTLRGLAADILPFGIGLFNLGKQAGGLMGTALLQTYIDHQNALNRTMLSTHLVGGDPALDQRLRATANILTSNGADILAAPKIAFPLLQRSLERQASTISFDEAFFALVLLFAVAAPCLIGAKQLFSRKVPRRNQTG</sequence>
<dbReference type="GO" id="GO:0005886">
    <property type="term" value="C:plasma membrane"/>
    <property type="evidence" value="ECO:0007669"/>
    <property type="project" value="TreeGrafter"/>
</dbReference>
<dbReference type="GO" id="GO:0012505">
    <property type="term" value="C:endomembrane system"/>
    <property type="evidence" value="ECO:0007669"/>
    <property type="project" value="UniProtKB-SubCell"/>
</dbReference>
<protein>
    <submittedName>
        <fullName evidence="8">Major facilitator superfamily MFS_1</fullName>
    </submittedName>
</protein>
<feature type="transmembrane region" description="Helical" evidence="6">
    <location>
        <begin position="493"/>
        <end position="511"/>
    </location>
</feature>
<dbReference type="EMBL" id="CP002279">
    <property type="protein sequence ID" value="AEH89985.1"/>
    <property type="molecule type" value="Genomic_DNA"/>
</dbReference>
<dbReference type="AlphaFoldDB" id="F7YB09"/>
<dbReference type="STRING" id="536019.Mesop_5574"/>
<accession>F7YB09</accession>
<feature type="transmembrane region" description="Helical" evidence="6">
    <location>
        <begin position="339"/>
        <end position="357"/>
    </location>
</feature>
<dbReference type="InterPro" id="IPR020846">
    <property type="entry name" value="MFS_dom"/>
</dbReference>
<evidence type="ECO:0000256" key="2">
    <source>
        <dbReference type="ARBA" id="ARBA00022448"/>
    </source>
</evidence>
<keyword evidence="2" id="KW-0813">Transport</keyword>
<keyword evidence="4 6" id="KW-1133">Transmembrane helix</keyword>
<evidence type="ECO:0000256" key="4">
    <source>
        <dbReference type="ARBA" id="ARBA00022989"/>
    </source>
</evidence>
<evidence type="ECO:0000256" key="5">
    <source>
        <dbReference type="ARBA" id="ARBA00023136"/>
    </source>
</evidence>